<reference evidence="9 10" key="1">
    <citation type="submission" date="2017-08" db="EMBL/GenBank/DDBJ databases">
        <title>Acidophilic green algal genome provides insights into adaptation to an acidic environment.</title>
        <authorList>
            <person name="Hirooka S."/>
            <person name="Hirose Y."/>
            <person name="Kanesaki Y."/>
            <person name="Higuchi S."/>
            <person name="Fujiwara T."/>
            <person name="Onuma R."/>
            <person name="Era A."/>
            <person name="Ohbayashi R."/>
            <person name="Uzuka A."/>
            <person name="Nozaki H."/>
            <person name="Yoshikawa H."/>
            <person name="Miyagishima S.Y."/>
        </authorList>
    </citation>
    <scope>NUCLEOTIDE SEQUENCE [LARGE SCALE GENOMIC DNA]</scope>
    <source>
        <strain evidence="9 10">NIES-2499</strain>
    </source>
</reference>
<gene>
    <name evidence="9" type="ORF">CEUSTIGMA_g7839.t1</name>
</gene>
<dbReference type="InterPro" id="IPR001045">
    <property type="entry name" value="Spermi_synthase"/>
</dbReference>
<dbReference type="InterPro" id="IPR035246">
    <property type="entry name" value="Spermidine_synt_N"/>
</dbReference>
<dbReference type="EMBL" id="BEGY01000052">
    <property type="protein sequence ID" value="GAX80400.1"/>
    <property type="molecule type" value="Genomic_DNA"/>
</dbReference>
<keyword evidence="6" id="KW-0620">Polyamine biosynthesis</keyword>
<dbReference type="EC" id="2.5.1.16" evidence="3"/>
<comment type="similarity">
    <text evidence="2 7">Belongs to the spermidine/spermine synthase family.</text>
</comment>
<comment type="caution">
    <text evidence="9">The sequence shown here is derived from an EMBL/GenBank/DDBJ whole genome shotgun (WGS) entry which is preliminary data.</text>
</comment>
<dbReference type="FunFam" id="3.40.50.150:FF:000013">
    <property type="entry name" value="Spermidine synthase"/>
    <property type="match status" value="1"/>
</dbReference>
<comment type="catalytic activity">
    <reaction evidence="5">
        <text>S-adenosyl 3-(methylsulfanyl)propylamine + putrescine = S-methyl-5'-thioadenosine + spermidine + H(+)</text>
        <dbReference type="Rhea" id="RHEA:12721"/>
        <dbReference type="ChEBI" id="CHEBI:15378"/>
        <dbReference type="ChEBI" id="CHEBI:17509"/>
        <dbReference type="ChEBI" id="CHEBI:57443"/>
        <dbReference type="ChEBI" id="CHEBI:57834"/>
        <dbReference type="ChEBI" id="CHEBI:326268"/>
        <dbReference type="EC" id="2.5.1.16"/>
    </reaction>
</comment>
<keyword evidence="10" id="KW-1185">Reference proteome</keyword>
<dbReference type="GO" id="GO:0004766">
    <property type="term" value="F:spermidine synthase activity"/>
    <property type="evidence" value="ECO:0007669"/>
    <property type="project" value="UniProtKB-EC"/>
</dbReference>
<accession>A0A250XCB4</accession>
<dbReference type="PANTHER" id="PTHR11558:SF11">
    <property type="entry name" value="SPERMIDINE SYNTHASE"/>
    <property type="match status" value="1"/>
</dbReference>
<evidence type="ECO:0000256" key="4">
    <source>
        <dbReference type="ARBA" id="ARBA00022679"/>
    </source>
</evidence>
<keyword evidence="4 6" id="KW-0808">Transferase</keyword>
<name>A0A250XCB4_9CHLO</name>
<evidence type="ECO:0000313" key="10">
    <source>
        <dbReference type="Proteomes" id="UP000232323"/>
    </source>
</evidence>
<dbReference type="PANTHER" id="PTHR11558">
    <property type="entry name" value="SPERMIDINE/SPERMINE SYNTHASE"/>
    <property type="match status" value="1"/>
</dbReference>
<feature type="active site" description="Proton acceptor" evidence="6">
    <location>
        <position position="205"/>
    </location>
</feature>
<dbReference type="OrthoDB" id="38125at2759"/>
<dbReference type="Pfam" id="PF17284">
    <property type="entry name" value="Spermine_synt_N"/>
    <property type="match status" value="1"/>
</dbReference>
<evidence type="ECO:0000256" key="1">
    <source>
        <dbReference type="ARBA" id="ARBA00005123"/>
    </source>
</evidence>
<dbReference type="CDD" id="cd02440">
    <property type="entry name" value="AdoMet_MTases"/>
    <property type="match status" value="1"/>
</dbReference>
<evidence type="ECO:0000256" key="2">
    <source>
        <dbReference type="ARBA" id="ARBA00007867"/>
    </source>
</evidence>
<evidence type="ECO:0000256" key="7">
    <source>
        <dbReference type="RuleBase" id="RU003836"/>
    </source>
</evidence>
<evidence type="ECO:0000256" key="3">
    <source>
        <dbReference type="ARBA" id="ARBA00012455"/>
    </source>
</evidence>
<dbReference type="STRING" id="1157962.A0A250XCB4"/>
<proteinExistence type="inferred from homology"/>
<dbReference type="SUPFAM" id="SSF53335">
    <property type="entry name" value="S-adenosyl-L-methionine-dependent methyltransferases"/>
    <property type="match status" value="1"/>
</dbReference>
<dbReference type="AlphaFoldDB" id="A0A250XCB4"/>
<dbReference type="InterPro" id="IPR030374">
    <property type="entry name" value="PABS"/>
</dbReference>
<dbReference type="HAMAP" id="MF_00198">
    <property type="entry name" value="Spermidine_synth"/>
    <property type="match status" value="1"/>
</dbReference>
<dbReference type="NCBIfam" id="NF002010">
    <property type="entry name" value="PRK00811.1"/>
    <property type="match status" value="1"/>
</dbReference>
<dbReference type="Gene3D" id="3.40.50.150">
    <property type="entry name" value="Vaccinia Virus protein VP39"/>
    <property type="match status" value="1"/>
</dbReference>
<sequence>MQIRASPLLITAPVSNLQKSQFISLGFKASRAASMAATPELSSEAFKDGWFTEKSTMWPGQGLSIQYDVILYNARSDFQHVVVMSTKAYGKVLLLDGVIQATERDEHSYQEMIAHLPMAALETPATRVLVVGGGDGGVLRELSRYPGVKEIHMAEIDKMVPEVSKKFLPQMSVGFQDPRVQLHICDGIKYVQDAEEGSFDVIIVDSSDPVGPAEVLFEEPFFRALHCAVKPGGIVCTQAESIWFHLPIIESLAGMCGRIFEGGSVSYAYTTIPTYPSGQIGFMLCCKARPTQGPGSGEAPVDPRVARQTPGNVIPPLGVKELQYYDANVHSSAFVIPKFAKDAIGKHLTFQGK</sequence>
<dbReference type="PROSITE" id="PS51006">
    <property type="entry name" value="PABS_2"/>
    <property type="match status" value="1"/>
</dbReference>
<evidence type="ECO:0000259" key="8">
    <source>
        <dbReference type="PROSITE" id="PS51006"/>
    </source>
</evidence>
<comment type="pathway">
    <text evidence="1">Amine and polyamine biosynthesis; spermidine biosynthesis; spermidine from putrescine: step 1/1.</text>
</comment>
<dbReference type="PROSITE" id="PS01330">
    <property type="entry name" value="PABS_1"/>
    <property type="match status" value="1"/>
</dbReference>
<evidence type="ECO:0000256" key="6">
    <source>
        <dbReference type="PROSITE-ProRule" id="PRU00354"/>
    </source>
</evidence>
<feature type="domain" description="PABS" evidence="8">
    <location>
        <begin position="48"/>
        <end position="287"/>
    </location>
</feature>
<dbReference type="Gene3D" id="2.30.140.10">
    <property type="entry name" value="Spermidine synthase, tetramerisation domain"/>
    <property type="match status" value="1"/>
</dbReference>
<evidence type="ECO:0000313" key="9">
    <source>
        <dbReference type="EMBL" id="GAX80400.1"/>
    </source>
</evidence>
<protein>
    <recommendedName>
        <fullName evidence="3">spermidine synthase</fullName>
        <ecNumber evidence="3">2.5.1.16</ecNumber>
    </recommendedName>
</protein>
<evidence type="ECO:0000256" key="5">
    <source>
        <dbReference type="ARBA" id="ARBA00049307"/>
    </source>
</evidence>
<organism evidence="9 10">
    <name type="scientific">Chlamydomonas eustigma</name>
    <dbReference type="NCBI Taxonomy" id="1157962"/>
    <lineage>
        <taxon>Eukaryota</taxon>
        <taxon>Viridiplantae</taxon>
        <taxon>Chlorophyta</taxon>
        <taxon>core chlorophytes</taxon>
        <taxon>Chlorophyceae</taxon>
        <taxon>CS clade</taxon>
        <taxon>Chlamydomonadales</taxon>
        <taxon>Chlamydomonadaceae</taxon>
        <taxon>Chlamydomonas</taxon>
    </lineage>
</organism>
<dbReference type="NCBIfam" id="TIGR00417">
    <property type="entry name" value="speE"/>
    <property type="match status" value="1"/>
</dbReference>
<dbReference type="InterPro" id="IPR030373">
    <property type="entry name" value="PABS_CS"/>
</dbReference>
<dbReference type="Proteomes" id="UP000232323">
    <property type="component" value="Unassembled WGS sequence"/>
</dbReference>
<dbReference type="InterPro" id="IPR037163">
    <property type="entry name" value="Spermidine_synt_N_sf"/>
</dbReference>
<dbReference type="GO" id="GO:0008295">
    <property type="term" value="P:spermidine biosynthetic process"/>
    <property type="evidence" value="ECO:0007669"/>
    <property type="project" value="TreeGrafter"/>
</dbReference>
<dbReference type="Pfam" id="PF01564">
    <property type="entry name" value="Spermine_synth"/>
    <property type="match status" value="1"/>
</dbReference>
<dbReference type="InterPro" id="IPR029063">
    <property type="entry name" value="SAM-dependent_MTases_sf"/>
</dbReference>
<dbReference type="GO" id="GO:0005829">
    <property type="term" value="C:cytosol"/>
    <property type="evidence" value="ECO:0007669"/>
    <property type="project" value="TreeGrafter"/>
</dbReference>